<name>A0A132MQF2_9ACTN</name>
<dbReference type="AlphaFoldDB" id="A0A132MQF2"/>
<evidence type="ECO:0000313" key="3">
    <source>
        <dbReference type="Proteomes" id="UP000070598"/>
    </source>
</evidence>
<evidence type="ECO:0000313" key="1">
    <source>
        <dbReference type="EMBL" id="KWX00024.1"/>
    </source>
</evidence>
<sequence>MAVDFERLFRAMPWDGLPSDLEFGIPFPDHGIDRQGLFLRRDNLDQWLVPFVAPACVDQVAIRKRGALTSPEHPTPSYALQASFF</sequence>
<accession>A0A132MQF2</accession>
<organism evidence="1 4">
    <name type="scientific">Carbonactinospora thermoautotrophica</name>
    <dbReference type="NCBI Taxonomy" id="1469144"/>
    <lineage>
        <taxon>Bacteria</taxon>
        <taxon>Bacillati</taxon>
        <taxon>Actinomycetota</taxon>
        <taxon>Actinomycetes</taxon>
        <taxon>Kitasatosporales</taxon>
        <taxon>Carbonactinosporaceae</taxon>
        <taxon>Carbonactinospora</taxon>
    </lineage>
</organism>
<dbReference type="EMBL" id="JYIK01000366">
    <property type="protein sequence ID" value="KWX10647.1"/>
    <property type="molecule type" value="Genomic_DNA"/>
</dbReference>
<comment type="caution">
    <text evidence="1">The sequence shown here is derived from an EMBL/GenBank/DDBJ whole genome shotgun (WGS) entry which is preliminary data.</text>
</comment>
<reference evidence="3" key="1">
    <citation type="submission" date="2015-02" db="EMBL/GenBank/DDBJ databases">
        <title>Physiological reanalysis, assessment of diazotrophy, and genome sequences of multiple isolates of Streptomyces thermoautotrophicus.</title>
        <authorList>
            <person name="MacKellar D.C."/>
            <person name="Lieber L."/>
            <person name="Norman J."/>
            <person name="Bolger A."/>
            <person name="Tobin C."/>
            <person name="Murray J.W."/>
            <person name="Friesen M."/>
            <person name="Prell J."/>
        </authorList>
    </citation>
    <scope>NUCLEOTIDE SEQUENCE [LARGE SCALE GENOMIC DNA]</scope>
    <source>
        <strain evidence="3">UBT1</strain>
    </source>
</reference>
<evidence type="ECO:0000313" key="4">
    <source>
        <dbReference type="Proteomes" id="UP000070659"/>
    </source>
</evidence>
<dbReference type="Proteomes" id="UP000070598">
    <property type="component" value="Unassembled WGS sequence"/>
</dbReference>
<proteinExistence type="predicted"/>
<dbReference type="Proteomes" id="UP000070659">
    <property type="component" value="Unassembled WGS sequence"/>
</dbReference>
<reference evidence="1 4" key="2">
    <citation type="submission" date="2015-02" db="EMBL/GenBank/DDBJ databases">
        <title>Physiological reanalysis, assessment of diazotrophy, and genome sequences of multiple isolates of Streptomyces thermoautotrophicus.</title>
        <authorList>
            <person name="MacKellar D.C."/>
            <person name="Lieber L."/>
            <person name="Norman J."/>
            <person name="Bolger A."/>
            <person name="Tobin C."/>
            <person name="Murray J.W."/>
            <person name="Prell J."/>
        </authorList>
    </citation>
    <scope>NUCLEOTIDE SEQUENCE [LARGE SCALE GENOMIC DNA]</scope>
    <source>
        <strain evidence="1 4">UBT1</strain>
    </source>
</reference>
<evidence type="ECO:0000313" key="2">
    <source>
        <dbReference type="EMBL" id="KWX10647.1"/>
    </source>
</evidence>
<gene>
    <name evidence="1" type="ORF">TH66_13710</name>
    <name evidence="2" type="ORF">TR74_02385</name>
</gene>
<dbReference type="EMBL" id="JYIJ01000018">
    <property type="protein sequence ID" value="KWX00024.1"/>
    <property type="molecule type" value="Genomic_DNA"/>
</dbReference>
<protein>
    <submittedName>
        <fullName evidence="1">Uncharacterized protein</fullName>
    </submittedName>
</protein>